<evidence type="ECO:0000313" key="3">
    <source>
        <dbReference type="Proteomes" id="UP001431783"/>
    </source>
</evidence>
<feature type="region of interest" description="Disordered" evidence="1">
    <location>
        <begin position="1"/>
        <end position="55"/>
    </location>
</feature>
<dbReference type="EMBL" id="JARQZJ010000034">
    <property type="protein sequence ID" value="KAK9875635.1"/>
    <property type="molecule type" value="Genomic_DNA"/>
</dbReference>
<evidence type="ECO:0000313" key="2">
    <source>
        <dbReference type="EMBL" id="KAK9875635.1"/>
    </source>
</evidence>
<reference evidence="2 3" key="1">
    <citation type="submission" date="2023-03" db="EMBL/GenBank/DDBJ databases">
        <title>Genome insight into feeding habits of ladybird beetles.</title>
        <authorList>
            <person name="Li H.-S."/>
            <person name="Huang Y.-H."/>
            <person name="Pang H."/>
        </authorList>
    </citation>
    <scope>NUCLEOTIDE SEQUENCE [LARGE SCALE GENOMIC DNA]</scope>
    <source>
        <strain evidence="2">SYSU_2023b</strain>
        <tissue evidence="2">Whole body</tissue>
    </source>
</reference>
<organism evidence="2 3">
    <name type="scientific">Henosepilachna vigintioctopunctata</name>
    <dbReference type="NCBI Taxonomy" id="420089"/>
    <lineage>
        <taxon>Eukaryota</taxon>
        <taxon>Metazoa</taxon>
        <taxon>Ecdysozoa</taxon>
        <taxon>Arthropoda</taxon>
        <taxon>Hexapoda</taxon>
        <taxon>Insecta</taxon>
        <taxon>Pterygota</taxon>
        <taxon>Neoptera</taxon>
        <taxon>Endopterygota</taxon>
        <taxon>Coleoptera</taxon>
        <taxon>Polyphaga</taxon>
        <taxon>Cucujiformia</taxon>
        <taxon>Coccinelloidea</taxon>
        <taxon>Coccinellidae</taxon>
        <taxon>Epilachninae</taxon>
        <taxon>Epilachnini</taxon>
        <taxon>Henosepilachna</taxon>
    </lineage>
</organism>
<dbReference type="Proteomes" id="UP001431783">
    <property type="component" value="Unassembled WGS sequence"/>
</dbReference>
<keyword evidence="3" id="KW-1185">Reference proteome</keyword>
<evidence type="ECO:0000256" key="1">
    <source>
        <dbReference type="SAM" id="MobiDB-lite"/>
    </source>
</evidence>
<sequence>MKNLNTKGSDEKEKKGKFPVLEHTYLPPSTNELEVYSNNGNNVNRHTHTHTHECGDAGHNPHLDWGEALSDSPCENTQLRAFLVYLKLALTKTRIYNLQGT</sequence>
<accession>A0AAW1TZC7</accession>
<protein>
    <submittedName>
        <fullName evidence="2">Uncharacterized protein</fullName>
    </submittedName>
</protein>
<comment type="caution">
    <text evidence="2">The sequence shown here is derived from an EMBL/GenBank/DDBJ whole genome shotgun (WGS) entry which is preliminary data.</text>
</comment>
<gene>
    <name evidence="2" type="ORF">WA026_009433</name>
</gene>
<proteinExistence type="predicted"/>
<name>A0AAW1TZC7_9CUCU</name>
<feature type="compositionally biased region" description="Polar residues" evidence="1">
    <location>
        <begin position="27"/>
        <end position="44"/>
    </location>
</feature>
<dbReference type="AlphaFoldDB" id="A0AAW1TZC7"/>